<gene>
    <name evidence="2" type="ORF">DXX99_05755</name>
</gene>
<reference evidence="2 3" key="1">
    <citation type="submission" date="2018-08" db="EMBL/GenBank/DDBJ databases">
        <title>Form III RuBisCO-mediated autotrophy in Thermodesulfobium bacteria.</title>
        <authorList>
            <person name="Toshchakov S.V."/>
            <person name="Kublanov I.V."/>
            <person name="Frolov E."/>
            <person name="Bonch-Osmolovskaya E.A."/>
            <person name="Tourova T.P."/>
            <person name="Chernych N.A."/>
            <person name="Lebedinsky A.V."/>
        </authorList>
    </citation>
    <scope>NUCLEOTIDE SEQUENCE [LARGE SCALE GENOMIC DNA]</scope>
    <source>
        <strain evidence="2 3">SR</strain>
    </source>
</reference>
<dbReference type="AlphaFoldDB" id="A0A3D8P3C9"/>
<dbReference type="EMBL" id="QSLN01000006">
    <property type="protein sequence ID" value="RDV83221.1"/>
    <property type="molecule type" value="Genomic_DNA"/>
</dbReference>
<keyword evidence="1" id="KW-0812">Transmembrane</keyword>
<evidence type="ECO:0000313" key="2">
    <source>
        <dbReference type="EMBL" id="RDV83221.1"/>
    </source>
</evidence>
<dbReference type="RefSeq" id="WP_115792550.1">
    <property type="nucleotide sequence ID" value="NZ_QSLN01000006.1"/>
</dbReference>
<keyword evidence="1" id="KW-0472">Membrane</keyword>
<evidence type="ECO:0000313" key="3">
    <source>
        <dbReference type="Proteomes" id="UP000256329"/>
    </source>
</evidence>
<dbReference type="Pfam" id="PF07963">
    <property type="entry name" value="N_methyl"/>
    <property type="match status" value="1"/>
</dbReference>
<dbReference type="PROSITE" id="PS00409">
    <property type="entry name" value="PROKAR_NTER_METHYL"/>
    <property type="match status" value="1"/>
</dbReference>
<proteinExistence type="predicted"/>
<keyword evidence="3" id="KW-1185">Reference proteome</keyword>
<name>A0A3D8P3C9_9THEO</name>
<accession>A0A3D8P3C9</accession>
<dbReference type="NCBIfam" id="TIGR02532">
    <property type="entry name" value="IV_pilin_GFxxxE"/>
    <property type="match status" value="1"/>
</dbReference>
<comment type="caution">
    <text evidence="2">The sequence shown here is derived from an EMBL/GenBank/DDBJ whole genome shotgun (WGS) entry which is preliminary data.</text>
</comment>
<evidence type="ECO:0000256" key="1">
    <source>
        <dbReference type="SAM" id="Phobius"/>
    </source>
</evidence>
<dbReference type="OrthoDB" id="1729788at2"/>
<dbReference type="Proteomes" id="UP000256329">
    <property type="component" value="Unassembled WGS sequence"/>
</dbReference>
<sequence>MRWLREEKGFTLLEVLVALTVFSMLSVALFYLVSAGYRSYWQELQRQEVEANLRSALDRITLRVRGAKEVVAVDPVDPKAPAKGFKSIKVTMPDGTARTYVFDPGSRELKEDGQPITAPVVKEAVFRVEGKAVSVVLTGEYLHSGELTLSTQACVKVGEQG</sequence>
<feature type="transmembrane region" description="Helical" evidence="1">
    <location>
        <begin position="12"/>
        <end position="33"/>
    </location>
</feature>
<dbReference type="InterPro" id="IPR012902">
    <property type="entry name" value="N_methyl_site"/>
</dbReference>
<keyword evidence="1" id="KW-1133">Transmembrane helix</keyword>
<protein>
    <submittedName>
        <fullName evidence="2">Prepilin-type N-terminal cleavage/methylation domain-containing protein</fullName>
    </submittedName>
</protein>
<organism evidence="2 3">
    <name type="scientific">Ammonifex thiophilus</name>
    <dbReference type="NCBI Taxonomy" id="444093"/>
    <lineage>
        <taxon>Bacteria</taxon>
        <taxon>Bacillati</taxon>
        <taxon>Bacillota</taxon>
        <taxon>Clostridia</taxon>
        <taxon>Thermoanaerobacterales</taxon>
        <taxon>Thermoanaerobacteraceae</taxon>
        <taxon>Ammonifex</taxon>
    </lineage>
</organism>